<dbReference type="CDD" id="cd06188">
    <property type="entry name" value="NADH_quinone_reductase"/>
    <property type="match status" value="1"/>
</dbReference>
<dbReference type="GO" id="GO:0016655">
    <property type="term" value="F:oxidoreductase activity, acting on NAD(P)H, quinone or similar compound as acceptor"/>
    <property type="evidence" value="ECO:0007669"/>
    <property type="project" value="InterPro"/>
</dbReference>
<evidence type="ECO:0000259" key="27">
    <source>
        <dbReference type="PROSITE" id="PS51085"/>
    </source>
</evidence>
<evidence type="ECO:0000256" key="12">
    <source>
        <dbReference type="ARBA" id="ARBA00022723"/>
    </source>
</evidence>
<dbReference type="PROSITE" id="PS51384">
    <property type="entry name" value="FAD_FR"/>
    <property type="match status" value="1"/>
</dbReference>
<comment type="subcellular location">
    <subcellularLocation>
        <location evidence="26">Cell inner membrane</location>
        <topology evidence="26">Single-pass membrane protein</topology>
    </subcellularLocation>
</comment>
<keyword evidence="18 26" id="KW-0915">Sodium</keyword>
<evidence type="ECO:0000256" key="21">
    <source>
        <dbReference type="ARBA" id="ARBA00023136"/>
    </source>
</evidence>
<keyword evidence="11 26" id="KW-0001">2Fe-2S</keyword>
<dbReference type="HOGENOM" id="CLU_003827_7_2_0"/>
<dbReference type="InterPro" id="IPR012675">
    <property type="entry name" value="Beta-grasp_dom_sf"/>
</dbReference>
<feature type="binding site" evidence="26">
    <location>
        <position position="71"/>
    </location>
    <ligand>
        <name>[2Fe-2S] cluster</name>
        <dbReference type="ChEBI" id="CHEBI:190135"/>
    </ligand>
</feature>
<evidence type="ECO:0000256" key="4">
    <source>
        <dbReference type="ARBA" id="ARBA00011309"/>
    </source>
</evidence>
<dbReference type="InterPro" id="IPR010205">
    <property type="entry name" value="NqrF"/>
</dbReference>
<comment type="cofactor">
    <cofactor evidence="26">
        <name>[2Fe-2S] cluster</name>
        <dbReference type="ChEBI" id="CHEBI:190135"/>
    </cofactor>
    <text evidence="26">Binds 1 [2Fe-2S] cluster.</text>
</comment>
<comment type="subunit">
    <text evidence="4 26">Composed of six subunits; NqrA, NqrB, NqrC, NqrD, NqrE and NqrF.</text>
</comment>
<feature type="binding site" evidence="26">
    <location>
        <position position="112"/>
    </location>
    <ligand>
        <name>[2Fe-2S] cluster</name>
        <dbReference type="ChEBI" id="CHEBI:190135"/>
    </ligand>
</feature>
<keyword evidence="21 26" id="KW-0472">Membrane</keyword>
<dbReference type="GO" id="GO:0005886">
    <property type="term" value="C:plasma membrane"/>
    <property type="evidence" value="ECO:0007669"/>
    <property type="project" value="UniProtKB-SubCell"/>
</dbReference>
<feature type="domain" description="2Fe-2S ferredoxin-type" evidence="27">
    <location>
        <begin position="36"/>
        <end position="128"/>
    </location>
</feature>
<keyword evidence="26" id="KW-0812">Transmembrane</keyword>
<dbReference type="RefSeq" id="WP_013942741.1">
    <property type="nucleotide sequence ID" value="NC_015713.1"/>
</dbReference>
<proteinExistence type="inferred from homology"/>
<feature type="binding site" evidence="26">
    <location>
        <position position="77"/>
    </location>
    <ligand>
        <name>[2Fe-2S] cluster</name>
        <dbReference type="ChEBI" id="CHEBI:190135"/>
    </ligand>
</feature>
<comment type="catalytic activity">
    <reaction evidence="25 26">
        <text>a ubiquinone + n Na(+)(in) + NADH + H(+) = a ubiquinol + n Na(+)(out) + NAD(+)</text>
        <dbReference type="Rhea" id="RHEA:47748"/>
        <dbReference type="Rhea" id="RHEA-COMP:9565"/>
        <dbReference type="Rhea" id="RHEA-COMP:9566"/>
        <dbReference type="ChEBI" id="CHEBI:15378"/>
        <dbReference type="ChEBI" id="CHEBI:16389"/>
        <dbReference type="ChEBI" id="CHEBI:17976"/>
        <dbReference type="ChEBI" id="CHEBI:29101"/>
        <dbReference type="ChEBI" id="CHEBI:57540"/>
        <dbReference type="ChEBI" id="CHEBI:57945"/>
        <dbReference type="EC" id="7.2.1.1"/>
    </reaction>
</comment>
<dbReference type="eggNOG" id="COG2871">
    <property type="taxonomic scope" value="Bacteria"/>
</dbReference>
<evidence type="ECO:0000313" key="29">
    <source>
        <dbReference type="EMBL" id="CCB88274.1"/>
    </source>
</evidence>
<evidence type="ECO:0000256" key="2">
    <source>
        <dbReference type="ARBA" id="ARBA00002972"/>
    </source>
</evidence>
<keyword evidence="13 26" id="KW-0274">FAD</keyword>
<keyword evidence="9 26" id="KW-0997">Cell inner membrane</keyword>
<evidence type="ECO:0000256" key="19">
    <source>
        <dbReference type="ARBA" id="ARBA00023065"/>
    </source>
</evidence>
<dbReference type="InterPro" id="IPR017938">
    <property type="entry name" value="Riboflavin_synthase-like_b-brl"/>
</dbReference>
<dbReference type="Pfam" id="PF00111">
    <property type="entry name" value="Fer2"/>
    <property type="match status" value="1"/>
</dbReference>
<dbReference type="PANTHER" id="PTHR43644">
    <property type="entry name" value="NA(+)-TRANSLOCATING NADH-QUINONE REDUCTASE SUBUNIT"/>
    <property type="match status" value="1"/>
</dbReference>
<evidence type="ECO:0000256" key="17">
    <source>
        <dbReference type="ARBA" id="ARBA00023027"/>
    </source>
</evidence>
<dbReference type="PROSITE" id="PS51085">
    <property type="entry name" value="2FE2S_FER_2"/>
    <property type="match status" value="1"/>
</dbReference>
<accession>F8L6E4</accession>
<evidence type="ECO:0000313" key="30">
    <source>
        <dbReference type="Proteomes" id="UP000000496"/>
    </source>
</evidence>
<dbReference type="InterPro" id="IPR036010">
    <property type="entry name" value="2Fe-2S_ferredoxin-like_sf"/>
</dbReference>
<evidence type="ECO:0000256" key="25">
    <source>
        <dbReference type="ARBA" id="ARBA00048891"/>
    </source>
</evidence>
<dbReference type="PIRSF" id="PIRSF000044">
    <property type="entry name" value="Cis_Diol_DH_RD"/>
    <property type="match status" value="1"/>
</dbReference>
<keyword evidence="15 26" id="KW-0408">Iron</keyword>
<dbReference type="Gene3D" id="3.40.50.80">
    <property type="entry name" value="Nucleotide-binding domain of ferredoxin-NADP reductase (FNR) module"/>
    <property type="match status" value="1"/>
</dbReference>
<dbReference type="Gene3D" id="3.10.20.30">
    <property type="match status" value="1"/>
</dbReference>
<comment type="similarity">
    <text evidence="3 26">Belongs to the NqrF family.</text>
</comment>
<evidence type="ECO:0000256" key="14">
    <source>
        <dbReference type="ARBA" id="ARBA00022967"/>
    </source>
</evidence>
<evidence type="ECO:0000256" key="6">
    <source>
        <dbReference type="ARBA" id="ARBA00019729"/>
    </source>
</evidence>
<dbReference type="Pfam" id="PF00970">
    <property type="entry name" value="FAD_binding_6"/>
    <property type="match status" value="1"/>
</dbReference>
<evidence type="ECO:0000256" key="9">
    <source>
        <dbReference type="ARBA" id="ARBA00022519"/>
    </source>
</evidence>
<evidence type="ECO:0000256" key="26">
    <source>
        <dbReference type="HAMAP-Rule" id="MF_00430"/>
    </source>
</evidence>
<keyword evidence="22 26" id="KW-0739">Sodium transport</keyword>
<reference key="1">
    <citation type="journal article" date="2011" name="Mol. Biol. Evol.">
        <title>Unity in variety -- the pan-genome of the Chlamydiae.</title>
        <authorList>
            <person name="Collingro A."/>
            <person name="Tischler P."/>
            <person name="Weinmaier T."/>
            <person name="Penz T."/>
            <person name="Heinz E."/>
            <person name="Brunham R.C."/>
            <person name="Read T.D."/>
            <person name="Bavoil P.M."/>
            <person name="Sachse K."/>
            <person name="Kahane S."/>
            <person name="Friedman M.G."/>
            <person name="Rattei T."/>
            <person name="Myers G.S.A."/>
            <person name="Horn M."/>
        </authorList>
    </citation>
    <scope>NUCLEOTIDE SEQUENCE</scope>
    <source>
        <strain>Z</strain>
    </source>
</reference>
<dbReference type="Pfam" id="PF00175">
    <property type="entry name" value="NAD_binding_1"/>
    <property type="match status" value="1"/>
</dbReference>
<keyword evidence="17 26" id="KW-0520">NAD</keyword>
<keyword evidence="30" id="KW-1185">Reference proteome</keyword>
<sequence length="425" mass="48317">MIELTVFAIVSFILIGILLSGMILYAKKRLISTKPCKIGINHNEDLSKFVEGGRTLLVTLAEQGIALPSPCGGKATCKQCKVQVLEGGGDILETDRSSFSPKQLKEGWRLSCQCKVKNDLELKVPESLLTLREFTAKVISNENVATFIKELVLEIPSSEEIHYIPGDYLQFHVPSYDTNTDAWKETIDKMYFEDWERFHLFGVPIQFHATDEEVIRAYSMASYPAEKNRLKFNIRIATPPFVKGEVAKDIPWGICSAYIFQLKAGDTVKLSGPFGESHMIDNGRELVFLIGGAGSSFGRSHILDLFKDKQTKRKVTLWYGARSLKENIYQEEYEKLEKEFENFYYKLVLSEPAKDDLAQGWPKDDPKKTNYLFKAFEEGQLKEMEEPENCLYYVCGPPLHNQSVIHLLDEYGVPMENIILDDFGS</sequence>
<evidence type="ECO:0000256" key="20">
    <source>
        <dbReference type="ARBA" id="ARBA00023075"/>
    </source>
</evidence>
<dbReference type="GO" id="GO:0046872">
    <property type="term" value="F:metal ion binding"/>
    <property type="evidence" value="ECO:0007669"/>
    <property type="project" value="UniProtKB-KW"/>
</dbReference>
<dbReference type="HAMAP" id="MF_00430">
    <property type="entry name" value="NqrF"/>
    <property type="match status" value="1"/>
</dbReference>
<keyword evidence="20 26" id="KW-0830">Ubiquinone</keyword>
<keyword evidence="26" id="KW-1133">Transmembrane helix</keyword>
<feature type="binding site" evidence="26">
    <location>
        <position position="80"/>
    </location>
    <ligand>
        <name>[2Fe-2S] cluster</name>
        <dbReference type="ChEBI" id="CHEBI:190135"/>
    </ligand>
</feature>
<dbReference type="InterPro" id="IPR008333">
    <property type="entry name" value="Cbr1-like_FAD-bd_dom"/>
</dbReference>
<protein>
    <recommendedName>
        <fullName evidence="6 26">Na(+)-translocating NADH-quinone reductase subunit F</fullName>
        <shortName evidence="26">Na(+)-NQR subunit F</shortName>
        <shortName evidence="26">Na(+)-translocating NQR subunit F</shortName>
        <ecNumber evidence="5 26">7.2.1.1</ecNumber>
    </recommendedName>
    <alternativeName>
        <fullName evidence="24 26">NQR complex subunit F</fullName>
    </alternativeName>
    <alternativeName>
        <fullName evidence="23 26">NQR-1 subunit F</fullName>
    </alternativeName>
</protein>
<keyword evidence="16 26" id="KW-0411">Iron-sulfur</keyword>
<dbReference type="AlphaFoldDB" id="F8L6E4"/>
<dbReference type="InterPro" id="IPR001041">
    <property type="entry name" value="2Fe-2S_ferredoxin-type"/>
</dbReference>
<keyword evidence="14 26" id="KW-1278">Translocase</keyword>
<feature type="domain" description="FAD-binding FR-type" evidence="28">
    <location>
        <begin position="131"/>
        <end position="280"/>
    </location>
</feature>
<evidence type="ECO:0000256" key="5">
    <source>
        <dbReference type="ARBA" id="ARBA00013099"/>
    </source>
</evidence>
<evidence type="ECO:0000256" key="23">
    <source>
        <dbReference type="ARBA" id="ARBA00030032"/>
    </source>
</evidence>
<dbReference type="STRING" id="331113.SNE_A03970"/>
<reference evidence="29 30" key="2">
    <citation type="journal article" date="2011" name="Mol. Biol. Evol.">
        <title>Unity in variety--the pan-genome of the Chlamydiae.</title>
        <authorList>
            <person name="Collingro A."/>
            <person name="Tischler P."/>
            <person name="Weinmaier T."/>
            <person name="Penz T."/>
            <person name="Heinz E."/>
            <person name="Brunham R.C."/>
            <person name="Read T.D."/>
            <person name="Bavoil P.M."/>
            <person name="Sachse K."/>
            <person name="Kahane S."/>
            <person name="Friedman M.G."/>
            <person name="Rattei T."/>
            <person name="Myers G.S."/>
            <person name="Horn M."/>
        </authorList>
    </citation>
    <scope>NUCLEOTIDE SEQUENCE [LARGE SCALE GENOMIC DNA]</scope>
    <source>
        <strain evidence="30">ATCC VR-1471 / Z</strain>
    </source>
</reference>
<evidence type="ECO:0000256" key="3">
    <source>
        <dbReference type="ARBA" id="ARBA00005570"/>
    </source>
</evidence>
<dbReference type="InterPro" id="IPR001433">
    <property type="entry name" value="OxRdtase_FAD/NAD-bd"/>
</dbReference>
<evidence type="ECO:0000256" key="10">
    <source>
        <dbReference type="ARBA" id="ARBA00022630"/>
    </source>
</evidence>
<keyword evidence="7 26" id="KW-0813">Transport</keyword>
<dbReference type="GO" id="GO:0009055">
    <property type="term" value="F:electron transfer activity"/>
    <property type="evidence" value="ECO:0007669"/>
    <property type="project" value="UniProtKB-UniRule"/>
</dbReference>
<dbReference type="GO" id="GO:0051537">
    <property type="term" value="F:2 iron, 2 sulfur cluster binding"/>
    <property type="evidence" value="ECO:0007669"/>
    <property type="project" value="UniProtKB-KW"/>
</dbReference>
<evidence type="ECO:0000256" key="22">
    <source>
        <dbReference type="ARBA" id="ARBA00023201"/>
    </source>
</evidence>
<keyword evidence="12 26" id="KW-0479">Metal-binding</keyword>
<dbReference type="Proteomes" id="UP000000496">
    <property type="component" value="Chromosome gsn.131"/>
</dbReference>
<dbReference type="KEGG" id="sng:SNE_A03970"/>
<dbReference type="InterPro" id="IPR017927">
    <property type="entry name" value="FAD-bd_FR_type"/>
</dbReference>
<comment type="cofactor">
    <cofactor evidence="1 26">
        <name>FAD</name>
        <dbReference type="ChEBI" id="CHEBI:57692"/>
    </cofactor>
</comment>
<dbReference type="InterPro" id="IPR039261">
    <property type="entry name" value="FNR_nucleotide-bd"/>
</dbReference>
<keyword evidence="10 26" id="KW-0285">Flavoprotein</keyword>
<dbReference type="EMBL" id="FR872582">
    <property type="protein sequence ID" value="CCB88274.1"/>
    <property type="molecule type" value="Genomic_DNA"/>
</dbReference>
<dbReference type="GO" id="GO:0006814">
    <property type="term" value="P:sodium ion transport"/>
    <property type="evidence" value="ECO:0007669"/>
    <property type="project" value="UniProtKB-UniRule"/>
</dbReference>
<dbReference type="SUPFAM" id="SSF52343">
    <property type="entry name" value="Ferredoxin reductase-like, C-terminal NADP-linked domain"/>
    <property type="match status" value="1"/>
</dbReference>
<dbReference type="NCBIfam" id="TIGR01941">
    <property type="entry name" value="nqrF"/>
    <property type="match status" value="1"/>
</dbReference>
<dbReference type="PANTHER" id="PTHR43644:SF1">
    <property type="entry name" value="NAD(P)H-FLAVIN REDUCTASE"/>
    <property type="match status" value="1"/>
</dbReference>
<dbReference type="SUPFAM" id="SSF63380">
    <property type="entry name" value="Riboflavin synthase domain-like"/>
    <property type="match status" value="1"/>
</dbReference>
<dbReference type="CDD" id="cd00207">
    <property type="entry name" value="fer2"/>
    <property type="match status" value="1"/>
</dbReference>
<evidence type="ECO:0000259" key="28">
    <source>
        <dbReference type="PROSITE" id="PS51384"/>
    </source>
</evidence>
<comment type="function">
    <text evidence="2 26">NQR complex catalyzes the reduction of ubiquinone-1 to ubiquinol by two successive reactions, coupled with the transport of Na(+) ions from the cytoplasm to the periplasm. The first step is catalyzed by NqrF, which accepts electrons from NADH and reduces ubiquinone-1 to ubisemiquinone by a one-electron transfer pathway.</text>
</comment>
<evidence type="ECO:0000256" key="18">
    <source>
        <dbReference type="ARBA" id="ARBA00023053"/>
    </source>
</evidence>
<dbReference type="EC" id="7.2.1.1" evidence="5 26"/>
<dbReference type="OrthoDB" id="9796486at2"/>
<evidence type="ECO:0000256" key="7">
    <source>
        <dbReference type="ARBA" id="ARBA00022448"/>
    </source>
</evidence>
<evidence type="ECO:0000256" key="8">
    <source>
        <dbReference type="ARBA" id="ARBA00022475"/>
    </source>
</evidence>
<organism evidence="29 30">
    <name type="scientific">Simkania negevensis (strain ATCC VR-1471 / DSM 27360 / Z)</name>
    <dbReference type="NCBI Taxonomy" id="331113"/>
    <lineage>
        <taxon>Bacteria</taxon>
        <taxon>Pseudomonadati</taxon>
        <taxon>Chlamydiota</taxon>
        <taxon>Chlamydiia</taxon>
        <taxon>Parachlamydiales</taxon>
        <taxon>Simkaniaceae</taxon>
        <taxon>Simkania</taxon>
    </lineage>
</organism>
<keyword evidence="19 26" id="KW-0406">Ion transport</keyword>
<gene>
    <name evidence="26 29" type="primary">nqrF</name>
    <name evidence="29" type="ordered locus">SNE_A03970</name>
</gene>
<evidence type="ECO:0000256" key="15">
    <source>
        <dbReference type="ARBA" id="ARBA00023004"/>
    </source>
</evidence>
<evidence type="ECO:0000256" key="16">
    <source>
        <dbReference type="ARBA" id="ARBA00023014"/>
    </source>
</evidence>
<evidence type="ECO:0000256" key="24">
    <source>
        <dbReference type="ARBA" id="ARBA00030787"/>
    </source>
</evidence>
<evidence type="ECO:0000256" key="1">
    <source>
        <dbReference type="ARBA" id="ARBA00001974"/>
    </source>
</evidence>
<dbReference type="SUPFAM" id="SSF54292">
    <property type="entry name" value="2Fe-2S ferredoxin-like"/>
    <property type="match status" value="1"/>
</dbReference>
<feature type="transmembrane region" description="Helical" evidence="26">
    <location>
        <begin position="6"/>
        <end position="25"/>
    </location>
</feature>
<evidence type="ECO:0000256" key="13">
    <source>
        <dbReference type="ARBA" id="ARBA00022827"/>
    </source>
</evidence>
<keyword evidence="29" id="KW-0560">Oxidoreductase</keyword>
<keyword evidence="8 26" id="KW-1003">Cell membrane</keyword>
<dbReference type="Gene3D" id="2.40.30.10">
    <property type="entry name" value="Translation factors"/>
    <property type="match status" value="1"/>
</dbReference>
<name>F8L6E4_SIMNZ</name>
<evidence type="ECO:0000256" key="11">
    <source>
        <dbReference type="ARBA" id="ARBA00022714"/>
    </source>
</evidence>